<dbReference type="InterPro" id="IPR008145">
    <property type="entry name" value="GK/Ca_channel_bsu"/>
</dbReference>
<evidence type="ECO:0000256" key="8">
    <source>
        <dbReference type="ARBA" id="ARBA00030128"/>
    </source>
</evidence>
<dbReference type="Pfam" id="PF00625">
    <property type="entry name" value="Guanylate_kin"/>
    <property type="match status" value="1"/>
</dbReference>
<dbReference type="EC" id="2.7.4.8" evidence="2 9"/>
<organism evidence="10 11">
    <name type="scientific">Denitratisoma oestradiolicum</name>
    <dbReference type="NCBI Taxonomy" id="311182"/>
    <lineage>
        <taxon>Bacteria</taxon>
        <taxon>Pseudomonadati</taxon>
        <taxon>Pseudomonadota</taxon>
        <taxon>Betaproteobacteria</taxon>
        <taxon>Nitrosomonadales</taxon>
        <taxon>Sterolibacteriaceae</taxon>
        <taxon>Denitratisoma</taxon>
    </lineage>
</organism>
<evidence type="ECO:0000256" key="7">
    <source>
        <dbReference type="ARBA" id="ARBA00022840"/>
    </source>
</evidence>
<keyword evidence="4 9" id="KW-0808">Transferase</keyword>
<dbReference type="InterPro" id="IPR017665">
    <property type="entry name" value="Guanylate_kinase"/>
</dbReference>
<reference evidence="10 11" key="1">
    <citation type="submission" date="2020-03" db="EMBL/GenBank/DDBJ databases">
        <authorList>
            <consortium name="Genoscope - CEA"/>
            <person name="William W."/>
        </authorList>
    </citation>
    <scope>NUCLEOTIDE SEQUENCE [LARGE SCALE GENOMIC DNA]</scope>
    <source>
        <strain evidence="11">DSM 16959</strain>
    </source>
</reference>
<evidence type="ECO:0000313" key="11">
    <source>
        <dbReference type="Proteomes" id="UP000515733"/>
    </source>
</evidence>
<dbReference type="Gene3D" id="3.40.50.300">
    <property type="entry name" value="P-loop containing nucleotide triphosphate hydrolases"/>
    <property type="match status" value="1"/>
</dbReference>
<evidence type="ECO:0000256" key="9">
    <source>
        <dbReference type="HAMAP-Rule" id="MF_00328"/>
    </source>
</evidence>
<dbReference type="PANTHER" id="PTHR23117:SF13">
    <property type="entry name" value="GUANYLATE KINASE"/>
    <property type="match status" value="1"/>
</dbReference>
<dbReference type="KEGG" id="doe:DENOEST_3473"/>
<dbReference type="InterPro" id="IPR027417">
    <property type="entry name" value="P-loop_NTPase"/>
</dbReference>
<dbReference type="SUPFAM" id="SSF52540">
    <property type="entry name" value="P-loop containing nucleoside triphosphate hydrolases"/>
    <property type="match status" value="1"/>
</dbReference>
<keyword evidence="9" id="KW-0963">Cytoplasm</keyword>
<evidence type="ECO:0000256" key="4">
    <source>
        <dbReference type="ARBA" id="ARBA00022679"/>
    </source>
</evidence>
<dbReference type="HAMAP" id="MF_00328">
    <property type="entry name" value="Guanylate_kinase"/>
    <property type="match status" value="1"/>
</dbReference>
<dbReference type="FunFam" id="3.30.63.10:FF:000002">
    <property type="entry name" value="Guanylate kinase 1"/>
    <property type="match status" value="1"/>
</dbReference>
<dbReference type="SMART" id="SM00072">
    <property type="entry name" value="GuKc"/>
    <property type="match status" value="1"/>
</dbReference>
<comment type="function">
    <text evidence="9">Essential for recycling GMP and indirectly, cGMP.</text>
</comment>
<dbReference type="PROSITE" id="PS00856">
    <property type="entry name" value="GUANYLATE_KINASE_1"/>
    <property type="match status" value="1"/>
</dbReference>
<protein>
    <recommendedName>
        <fullName evidence="3 9">Guanylate kinase</fullName>
        <ecNumber evidence="2 9">2.7.4.8</ecNumber>
    </recommendedName>
    <alternativeName>
        <fullName evidence="8 9">GMP kinase</fullName>
    </alternativeName>
</protein>
<comment type="similarity">
    <text evidence="1 9">Belongs to the guanylate kinase family.</text>
</comment>
<dbReference type="EMBL" id="LR778301">
    <property type="protein sequence ID" value="CAB1370627.1"/>
    <property type="molecule type" value="Genomic_DNA"/>
</dbReference>
<proteinExistence type="inferred from homology"/>
<dbReference type="NCBIfam" id="TIGR03263">
    <property type="entry name" value="guanyl_kin"/>
    <property type="match status" value="1"/>
</dbReference>
<keyword evidence="5 9" id="KW-0547">Nucleotide-binding</keyword>
<dbReference type="InterPro" id="IPR008144">
    <property type="entry name" value="Guanylate_kin-like_dom"/>
</dbReference>
<evidence type="ECO:0000256" key="3">
    <source>
        <dbReference type="ARBA" id="ARBA00016296"/>
    </source>
</evidence>
<name>A0A6S6Y598_9PROT</name>
<evidence type="ECO:0000256" key="1">
    <source>
        <dbReference type="ARBA" id="ARBA00005790"/>
    </source>
</evidence>
<dbReference type="AlphaFoldDB" id="A0A6S6Y598"/>
<evidence type="ECO:0000256" key="2">
    <source>
        <dbReference type="ARBA" id="ARBA00012961"/>
    </source>
</evidence>
<feature type="binding site" evidence="9">
    <location>
        <begin position="11"/>
        <end position="18"/>
    </location>
    <ligand>
        <name>ATP</name>
        <dbReference type="ChEBI" id="CHEBI:30616"/>
    </ligand>
</feature>
<sequence>MSAGNLFVIAAPSGAGKTTLVGMLLGQDPLVRLSVSYTTRPPRPGEKEGVQYHFIDIQTFLSMRSRGEFVEWAEVHGNFYGTSRAWLAQHMAAGEDVLLEIDWQGAQQVREQFPGTIGIFILPPSIEELEHRLRGRGQDSDDVIQRRVAGALGEIRHVDEFDFVIINKDLQTALGDLLAAVRSTRLRLPRQRERHPDVFRFLESH</sequence>
<keyword evidence="6 9" id="KW-0418">Kinase</keyword>
<dbReference type="PROSITE" id="PS50052">
    <property type="entry name" value="GUANYLATE_KINASE_2"/>
    <property type="match status" value="1"/>
</dbReference>
<dbReference type="InterPro" id="IPR020590">
    <property type="entry name" value="Guanylate_kinase_CS"/>
</dbReference>
<dbReference type="CDD" id="cd00071">
    <property type="entry name" value="GMPK"/>
    <property type="match status" value="1"/>
</dbReference>
<evidence type="ECO:0000313" key="10">
    <source>
        <dbReference type="EMBL" id="CAB1370627.1"/>
    </source>
</evidence>
<dbReference type="OrthoDB" id="9808150at2"/>
<dbReference type="GO" id="GO:0005829">
    <property type="term" value="C:cytosol"/>
    <property type="evidence" value="ECO:0007669"/>
    <property type="project" value="TreeGrafter"/>
</dbReference>
<keyword evidence="11" id="KW-1185">Reference proteome</keyword>
<evidence type="ECO:0000256" key="6">
    <source>
        <dbReference type="ARBA" id="ARBA00022777"/>
    </source>
</evidence>
<dbReference type="GO" id="GO:0004385">
    <property type="term" value="F:GMP kinase activity"/>
    <property type="evidence" value="ECO:0007669"/>
    <property type="project" value="UniProtKB-UniRule"/>
</dbReference>
<comment type="subcellular location">
    <subcellularLocation>
        <location evidence="9">Cytoplasm</location>
    </subcellularLocation>
</comment>
<evidence type="ECO:0000256" key="5">
    <source>
        <dbReference type="ARBA" id="ARBA00022741"/>
    </source>
</evidence>
<dbReference type="Gene3D" id="3.30.63.10">
    <property type="entry name" value="Guanylate Kinase phosphate binding domain"/>
    <property type="match status" value="1"/>
</dbReference>
<dbReference type="PANTHER" id="PTHR23117">
    <property type="entry name" value="GUANYLATE KINASE-RELATED"/>
    <property type="match status" value="1"/>
</dbReference>
<keyword evidence="7 9" id="KW-0067">ATP-binding</keyword>
<comment type="catalytic activity">
    <reaction evidence="9">
        <text>GMP + ATP = GDP + ADP</text>
        <dbReference type="Rhea" id="RHEA:20780"/>
        <dbReference type="ChEBI" id="CHEBI:30616"/>
        <dbReference type="ChEBI" id="CHEBI:58115"/>
        <dbReference type="ChEBI" id="CHEBI:58189"/>
        <dbReference type="ChEBI" id="CHEBI:456216"/>
        <dbReference type="EC" id="2.7.4.8"/>
    </reaction>
</comment>
<accession>A0A6S6Y598</accession>
<gene>
    <name evidence="9 10" type="primary">gmk</name>
    <name evidence="10" type="ORF">DENOEST_3473</name>
</gene>
<dbReference type="Proteomes" id="UP000515733">
    <property type="component" value="Chromosome"/>
</dbReference>
<dbReference type="GO" id="GO:0005524">
    <property type="term" value="F:ATP binding"/>
    <property type="evidence" value="ECO:0007669"/>
    <property type="project" value="UniProtKB-UniRule"/>
</dbReference>
<dbReference type="RefSeq" id="WP_145769368.1">
    <property type="nucleotide sequence ID" value="NZ_LR778301.1"/>
</dbReference>